<keyword evidence="3" id="KW-1185">Reference proteome</keyword>
<name>A0ABM7W9Y9_9BACT</name>
<organism evidence="2 3">
    <name type="scientific">Desulfofustis limnaeus</name>
    <dbReference type="NCBI Taxonomy" id="2740163"/>
    <lineage>
        <taxon>Bacteria</taxon>
        <taxon>Pseudomonadati</taxon>
        <taxon>Thermodesulfobacteriota</taxon>
        <taxon>Desulfobulbia</taxon>
        <taxon>Desulfobulbales</taxon>
        <taxon>Desulfocapsaceae</taxon>
        <taxon>Desulfofustis</taxon>
    </lineage>
</organism>
<dbReference type="Pfam" id="PF13192">
    <property type="entry name" value="Thioredoxin_3"/>
    <property type="match status" value="1"/>
</dbReference>
<sequence length="160" mass="17383">MDDYTKIRVGGQQVGVVGLTAVLQELAEGSEAHPLDQVGSLIRQRLAGQNYFAATAEKLYDEAFQRAYRTFVGLPGEPETGTVAQVMVLGAGCPRCEQLRDTVIRILNERGNPVDFEYRSDPLSLAEFGVLVPPALMVNGVVVVAGRIPSSRELQRLLPT</sequence>
<dbReference type="SUPFAM" id="SSF52833">
    <property type="entry name" value="Thioredoxin-like"/>
    <property type="match status" value="1"/>
</dbReference>
<accession>A0ABM7W9Y9</accession>
<evidence type="ECO:0000259" key="1">
    <source>
        <dbReference type="Pfam" id="PF13192"/>
    </source>
</evidence>
<reference evidence="2 3" key="1">
    <citation type="submission" date="2022-01" db="EMBL/GenBank/DDBJ databases">
        <title>Desulfofustis limnae sp. nov., a novel mesophilic sulfate-reducing bacterium isolated from marsh soil.</title>
        <authorList>
            <person name="Watanabe M."/>
            <person name="Takahashi A."/>
            <person name="Kojima H."/>
            <person name="Fukui M."/>
        </authorList>
    </citation>
    <scope>NUCLEOTIDE SEQUENCE [LARGE SCALE GENOMIC DNA]</scope>
    <source>
        <strain evidence="2 3">PPLL</strain>
    </source>
</reference>
<dbReference type="PANTHER" id="PTHR36450:SF1">
    <property type="entry name" value="THIOREDOXIN"/>
    <property type="match status" value="1"/>
</dbReference>
<dbReference type="Gene3D" id="3.40.30.10">
    <property type="entry name" value="Glutaredoxin"/>
    <property type="match status" value="1"/>
</dbReference>
<gene>
    <name evidence="2" type="ORF">DPPLL_21270</name>
</gene>
<dbReference type="Proteomes" id="UP000830055">
    <property type="component" value="Chromosome"/>
</dbReference>
<dbReference type="InterPro" id="IPR005243">
    <property type="entry name" value="THIRX-like_proc"/>
</dbReference>
<feature type="domain" description="Thioredoxin-like fold" evidence="1">
    <location>
        <begin position="85"/>
        <end position="158"/>
    </location>
</feature>
<dbReference type="InterPro" id="IPR012336">
    <property type="entry name" value="Thioredoxin-like_fold"/>
</dbReference>
<dbReference type="InterPro" id="IPR036249">
    <property type="entry name" value="Thioredoxin-like_sf"/>
</dbReference>
<evidence type="ECO:0000313" key="3">
    <source>
        <dbReference type="Proteomes" id="UP000830055"/>
    </source>
</evidence>
<dbReference type="RefSeq" id="WP_284151176.1">
    <property type="nucleotide sequence ID" value="NZ_AP025516.1"/>
</dbReference>
<dbReference type="EMBL" id="AP025516">
    <property type="protein sequence ID" value="BDD87762.1"/>
    <property type="molecule type" value="Genomic_DNA"/>
</dbReference>
<evidence type="ECO:0000313" key="2">
    <source>
        <dbReference type="EMBL" id="BDD87762.1"/>
    </source>
</evidence>
<dbReference type="PANTHER" id="PTHR36450">
    <property type="entry name" value="THIOREDOXIN"/>
    <property type="match status" value="1"/>
</dbReference>
<protein>
    <recommendedName>
        <fullName evidence="1">Thioredoxin-like fold domain-containing protein</fullName>
    </recommendedName>
</protein>
<proteinExistence type="predicted"/>